<protein>
    <submittedName>
        <fullName evidence="2">Uncharacterized protein</fullName>
    </submittedName>
</protein>
<dbReference type="AlphaFoldDB" id="A0A943EPJ6"/>
<dbReference type="InterPro" id="IPR045620">
    <property type="entry name" value="DUF6442"/>
</dbReference>
<proteinExistence type="predicted"/>
<keyword evidence="1" id="KW-0812">Transmembrane</keyword>
<name>A0A943EPJ6_9FIRM</name>
<dbReference type="RefSeq" id="WP_303886738.1">
    <property type="nucleotide sequence ID" value="NZ_JAGZCC010000022.1"/>
</dbReference>
<accession>A0A943EPJ6</accession>
<reference evidence="2" key="1">
    <citation type="submission" date="2021-02" db="EMBL/GenBank/DDBJ databases">
        <title>Infant gut strain persistence is associated with maternal origin, phylogeny, and functional potential including surface adhesion and iron acquisition.</title>
        <authorList>
            <person name="Lou Y.C."/>
        </authorList>
    </citation>
    <scope>NUCLEOTIDE SEQUENCE</scope>
    <source>
        <strain evidence="2">L3_108_000G1_dasL3_108_000G1_metabat.metabat.11</strain>
    </source>
</reference>
<sequence>MNKEEILKRSREENYKGDEFEKIKKESALNNSYLVADISVSILAISCYLGISSGSVIINNMRFELEEILWFIVFLTSLVEHLSKYKYLKKKKYLVYAAFWLCGLITCVINMFIF</sequence>
<evidence type="ECO:0000313" key="2">
    <source>
        <dbReference type="EMBL" id="MBS5588170.1"/>
    </source>
</evidence>
<comment type="caution">
    <text evidence="2">The sequence shown here is derived from an EMBL/GenBank/DDBJ whole genome shotgun (WGS) entry which is preliminary data.</text>
</comment>
<keyword evidence="1" id="KW-0472">Membrane</keyword>
<feature type="transmembrane region" description="Helical" evidence="1">
    <location>
        <begin position="94"/>
        <end position="113"/>
    </location>
</feature>
<evidence type="ECO:0000256" key="1">
    <source>
        <dbReference type="SAM" id="Phobius"/>
    </source>
</evidence>
<dbReference type="Pfam" id="PF20040">
    <property type="entry name" value="DUF6442"/>
    <property type="match status" value="1"/>
</dbReference>
<gene>
    <name evidence="2" type="ORF">KHX14_05040</name>
</gene>
<dbReference type="EMBL" id="JAGZCC010000022">
    <property type="protein sequence ID" value="MBS5588170.1"/>
    <property type="molecule type" value="Genomic_DNA"/>
</dbReference>
<keyword evidence="1" id="KW-1133">Transmembrane helix</keyword>
<organism evidence="2 3">
    <name type="scientific">Thomasclavelia spiroformis</name>
    <dbReference type="NCBI Taxonomy" id="29348"/>
    <lineage>
        <taxon>Bacteria</taxon>
        <taxon>Bacillati</taxon>
        <taxon>Bacillota</taxon>
        <taxon>Erysipelotrichia</taxon>
        <taxon>Erysipelotrichales</taxon>
        <taxon>Coprobacillaceae</taxon>
        <taxon>Thomasclavelia</taxon>
    </lineage>
</organism>
<dbReference type="Proteomes" id="UP000751224">
    <property type="component" value="Unassembled WGS sequence"/>
</dbReference>
<evidence type="ECO:0000313" key="3">
    <source>
        <dbReference type="Proteomes" id="UP000751224"/>
    </source>
</evidence>